<dbReference type="InterPro" id="IPR035979">
    <property type="entry name" value="RBD_domain_sf"/>
</dbReference>
<sequence length="150" mass="16167">MVTTRVTTMALVNKAGSLIRQTASRHINHELSSSNSSIFQIIRCVSSSKLLVAGLSHATTKTSLKKAFVPYGDVKEAQVFLKSEKASKNAGSSGFGLVVYSNTESASAAIKALDQKELHGRVVRVKYLENKTQEDRGSGEGYGSSLCWNL</sequence>
<organism evidence="4 5">
    <name type="scientific">Artemisia annua</name>
    <name type="common">Sweet wormwood</name>
    <dbReference type="NCBI Taxonomy" id="35608"/>
    <lineage>
        <taxon>Eukaryota</taxon>
        <taxon>Viridiplantae</taxon>
        <taxon>Streptophyta</taxon>
        <taxon>Embryophyta</taxon>
        <taxon>Tracheophyta</taxon>
        <taxon>Spermatophyta</taxon>
        <taxon>Magnoliopsida</taxon>
        <taxon>eudicotyledons</taxon>
        <taxon>Gunneridae</taxon>
        <taxon>Pentapetalae</taxon>
        <taxon>asterids</taxon>
        <taxon>campanulids</taxon>
        <taxon>Asterales</taxon>
        <taxon>Asteraceae</taxon>
        <taxon>Asteroideae</taxon>
        <taxon>Anthemideae</taxon>
        <taxon>Artemisiinae</taxon>
        <taxon>Artemisia</taxon>
    </lineage>
</organism>
<dbReference type="OrthoDB" id="439808at2759"/>
<dbReference type="Pfam" id="PF00076">
    <property type="entry name" value="RRM_1"/>
    <property type="match status" value="1"/>
</dbReference>
<keyword evidence="5" id="KW-1185">Reference proteome</keyword>
<dbReference type="InterPro" id="IPR012677">
    <property type="entry name" value="Nucleotide-bd_a/b_plait_sf"/>
</dbReference>
<proteinExistence type="predicted"/>
<evidence type="ECO:0000256" key="1">
    <source>
        <dbReference type="ARBA" id="ARBA00022884"/>
    </source>
</evidence>
<dbReference type="GO" id="GO:0003723">
    <property type="term" value="F:RNA binding"/>
    <property type="evidence" value="ECO:0007669"/>
    <property type="project" value="UniProtKB-UniRule"/>
</dbReference>
<dbReference type="CDD" id="cd00590">
    <property type="entry name" value="RRM_SF"/>
    <property type="match status" value="1"/>
</dbReference>
<dbReference type="STRING" id="35608.A0A2U1N072"/>
<gene>
    <name evidence="4" type="ORF">CTI12_AA323610</name>
</gene>
<dbReference type="Proteomes" id="UP000245207">
    <property type="component" value="Unassembled WGS sequence"/>
</dbReference>
<dbReference type="Gene3D" id="3.30.70.330">
    <property type="match status" value="1"/>
</dbReference>
<dbReference type="SMART" id="SM00360">
    <property type="entry name" value="RRM"/>
    <property type="match status" value="1"/>
</dbReference>
<dbReference type="InterPro" id="IPR000504">
    <property type="entry name" value="RRM_dom"/>
</dbReference>
<dbReference type="AlphaFoldDB" id="A0A2U1N072"/>
<comment type="caution">
    <text evidence="4">The sequence shown here is derived from an EMBL/GenBank/DDBJ whole genome shotgun (WGS) entry which is preliminary data.</text>
</comment>
<evidence type="ECO:0000256" key="2">
    <source>
        <dbReference type="PROSITE-ProRule" id="PRU00176"/>
    </source>
</evidence>
<evidence type="ECO:0000259" key="3">
    <source>
        <dbReference type="PROSITE" id="PS50102"/>
    </source>
</evidence>
<protein>
    <submittedName>
        <fullName evidence="4">Nucleotide-binding, alpha-beta plait</fullName>
    </submittedName>
</protein>
<dbReference type="EMBL" id="PKPP01003939">
    <property type="protein sequence ID" value="PWA66910.1"/>
    <property type="molecule type" value="Genomic_DNA"/>
</dbReference>
<feature type="domain" description="RRM" evidence="3">
    <location>
        <begin position="48"/>
        <end position="130"/>
    </location>
</feature>
<dbReference type="SUPFAM" id="SSF54928">
    <property type="entry name" value="RNA-binding domain, RBD"/>
    <property type="match status" value="1"/>
</dbReference>
<dbReference type="PROSITE" id="PS50102">
    <property type="entry name" value="RRM"/>
    <property type="match status" value="1"/>
</dbReference>
<dbReference type="PANTHER" id="PTHR48027">
    <property type="entry name" value="HETEROGENEOUS NUCLEAR RIBONUCLEOPROTEIN 87F-RELATED"/>
    <property type="match status" value="1"/>
</dbReference>
<name>A0A2U1N072_ARTAN</name>
<dbReference type="InterPro" id="IPR052462">
    <property type="entry name" value="SLIRP/GR-RBP-like"/>
</dbReference>
<evidence type="ECO:0000313" key="4">
    <source>
        <dbReference type="EMBL" id="PWA66910.1"/>
    </source>
</evidence>
<accession>A0A2U1N072</accession>
<reference evidence="4 5" key="1">
    <citation type="journal article" date="2018" name="Mol. Plant">
        <title>The genome of Artemisia annua provides insight into the evolution of Asteraceae family and artemisinin biosynthesis.</title>
        <authorList>
            <person name="Shen Q."/>
            <person name="Zhang L."/>
            <person name="Liao Z."/>
            <person name="Wang S."/>
            <person name="Yan T."/>
            <person name="Shi P."/>
            <person name="Liu M."/>
            <person name="Fu X."/>
            <person name="Pan Q."/>
            <person name="Wang Y."/>
            <person name="Lv Z."/>
            <person name="Lu X."/>
            <person name="Zhang F."/>
            <person name="Jiang W."/>
            <person name="Ma Y."/>
            <person name="Chen M."/>
            <person name="Hao X."/>
            <person name="Li L."/>
            <person name="Tang Y."/>
            <person name="Lv G."/>
            <person name="Zhou Y."/>
            <person name="Sun X."/>
            <person name="Brodelius P.E."/>
            <person name="Rose J.K.C."/>
            <person name="Tang K."/>
        </authorList>
    </citation>
    <scope>NUCLEOTIDE SEQUENCE [LARGE SCALE GENOMIC DNA]</scope>
    <source>
        <strain evidence="5">cv. Huhao1</strain>
        <tissue evidence="4">Leaf</tissue>
    </source>
</reference>
<evidence type="ECO:0000313" key="5">
    <source>
        <dbReference type="Proteomes" id="UP000245207"/>
    </source>
</evidence>
<keyword evidence="1 2" id="KW-0694">RNA-binding</keyword>